<dbReference type="InterPro" id="IPR006843">
    <property type="entry name" value="PAP/fibrillin_dom"/>
</dbReference>
<gene>
    <name evidence="7" type="ORF">KIW84_062730</name>
</gene>
<feature type="domain" description="Plastid lipid-associated protein/fibrillin conserved" evidence="6">
    <location>
        <begin position="134"/>
        <end position="217"/>
    </location>
</feature>
<dbReference type="Pfam" id="PF04755">
    <property type="entry name" value="PAP_fibrillin"/>
    <property type="match status" value="1"/>
</dbReference>
<dbReference type="PANTHER" id="PTHR31776:SF0">
    <property type="entry name" value="ALPHA-L-ARABINOFURANOSIDASE 1"/>
    <property type="match status" value="1"/>
</dbReference>
<evidence type="ECO:0000256" key="4">
    <source>
        <dbReference type="ARBA" id="ARBA00022946"/>
    </source>
</evidence>
<name>A0A9D4W7U3_PEA</name>
<comment type="subcellular location">
    <subcellularLocation>
        <location evidence="1">Plastid</location>
    </subcellularLocation>
</comment>
<keyword evidence="3" id="KW-0934">Plastid</keyword>
<dbReference type="Gramene" id="Psat06G0273000-T1">
    <property type="protein sequence ID" value="KAI5396632.1"/>
    <property type="gene ID" value="KIW84_062730"/>
</dbReference>
<evidence type="ECO:0000259" key="6">
    <source>
        <dbReference type="Pfam" id="PF04755"/>
    </source>
</evidence>
<dbReference type="GO" id="GO:0046556">
    <property type="term" value="F:alpha-L-arabinofuranosidase activity"/>
    <property type="evidence" value="ECO:0007669"/>
    <property type="project" value="TreeGrafter"/>
</dbReference>
<feature type="region of interest" description="Disordered" evidence="5">
    <location>
        <begin position="48"/>
        <end position="111"/>
    </location>
</feature>
<dbReference type="Proteomes" id="UP001058974">
    <property type="component" value="Chromosome 6"/>
</dbReference>
<dbReference type="Gene3D" id="2.60.120.260">
    <property type="entry name" value="Galactose-binding domain-like"/>
    <property type="match status" value="1"/>
</dbReference>
<proteinExistence type="inferred from homology"/>
<evidence type="ECO:0000256" key="2">
    <source>
        <dbReference type="ARBA" id="ARBA00005845"/>
    </source>
</evidence>
<keyword evidence="4" id="KW-0809">Transit peptide</keyword>
<evidence type="ECO:0000313" key="8">
    <source>
        <dbReference type="Proteomes" id="UP001058974"/>
    </source>
</evidence>
<sequence>MALLSSTLRAPLVFSKNPKPVSLSSLHSRIYLSPRSPRFPSLRFISAAGDTGDAEKPSSNISDEWGEGSEPETKPFTYFKLPDSDPPKDEDEWGKGAAAGAGSYNDAGNGTPTFVAEASPEAEAEDGVDENLEGLKRSLVDTVYGTELGFRARSEVRAEVSEFVAQLEAANPTPAPVEEPDLLNGNWVLLYTASSELLPLLAAGSLPLLKLDKISQTKYSLSCFIGWLNVVNIQKMGSCRVFMIQVFILVCLLVQCFDAKVHADLNAATLVVDASQASGRRIPDTLFGLFFEEINHAGAGGLWAELVSNREVLCDNTCPADGVGVYNPGFWGMNIEQGKKYKVVFYARSTGPLNLAVSFTGPNGVGNLASTVITGSASDFSNWTKVEAVLEAKATIRNSRPQLTTTAKGVIWLDQVSAMPVDTYKDMISRWLFCRRRGFKKCISMESFSWTLGGETRALR</sequence>
<dbReference type="PANTHER" id="PTHR31776">
    <property type="entry name" value="ALPHA-L-ARABINOFURANOSIDASE 1"/>
    <property type="match status" value="1"/>
</dbReference>
<comment type="caution">
    <text evidence="7">The sequence shown here is derived from an EMBL/GenBank/DDBJ whole genome shotgun (WGS) entry which is preliminary data.</text>
</comment>
<comment type="similarity">
    <text evidence="2">Belongs to the PAP/fibrillin family.</text>
</comment>
<evidence type="ECO:0000313" key="7">
    <source>
        <dbReference type="EMBL" id="KAI5396632.1"/>
    </source>
</evidence>
<dbReference type="EMBL" id="JAMSHJ010000006">
    <property type="protein sequence ID" value="KAI5396632.1"/>
    <property type="molecule type" value="Genomic_DNA"/>
</dbReference>
<evidence type="ECO:0000256" key="1">
    <source>
        <dbReference type="ARBA" id="ARBA00004474"/>
    </source>
</evidence>
<dbReference type="InterPro" id="IPR051563">
    <property type="entry name" value="Glycosyl_Hydrolase_51"/>
</dbReference>
<accession>A0A9D4W7U3</accession>
<evidence type="ECO:0000256" key="3">
    <source>
        <dbReference type="ARBA" id="ARBA00022640"/>
    </source>
</evidence>
<organism evidence="7 8">
    <name type="scientific">Pisum sativum</name>
    <name type="common">Garden pea</name>
    <name type="synonym">Lathyrus oleraceus</name>
    <dbReference type="NCBI Taxonomy" id="3888"/>
    <lineage>
        <taxon>Eukaryota</taxon>
        <taxon>Viridiplantae</taxon>
        <taxon>Streptophyta</taxon>
        <taxon>Embryophyta</taxon>
        <taxon>Tracheophyta</taxon>
        <taxon>Spermatophyta</taxon>
        <taxon>Magnoliopsida</taxon>
        <taxon>eudicotyledons</taxon>
        <taxon>Gunneridae</taxon>
        <taxon>Pentapetalae</taxon>
        <taxon>rosids</taxon>
        <taxon>fabids</taxon>
        <taxon>Fabales</taxon>
        <taxon>Fabaceae</taxon>
        <taxon>Papilionoideae</taxon>
        <taxon>50 kb inversion clade</taxon>
        <taxon>NPAAA clade</taxon>
        <taxon>Hologalegina</taxon>
        <taxon>IRL clade</taxon>
        <taxon>Fabeae</taxon>
        <taxon>Lathyrus</taxon>
    </lineage>
</organism>
<dbReference type="AlphaFoldDB" id="A0A9D4W7U3"/>
<reference evidence="7 8" key="1">
    <citation type="journal article" date="2022" name="Nat. Genet.">
        <title>Improved pea reference genome and pan-genome highlight genomic features and evolutionary characteristics.</title>
        <authorList>
            <person name="Yang T."/>
            <person name="Liu R."/>
            <person name="Luo Y."/>
            <person name="Hu S."/>
            <person name="Wang D."/>
            <person name="Wang C."/>
            <person name="Pandey M.K."/>
            <person name="Ge S."/>
            <person name="Xu Q."/>
            <person name="Li N."/>
            <person name="Li G."/>
            <person name="Huang Y."/>
            <person name="Saxena R.K."/>
            <person name="Ji Y."/>
            <person name="Li M."/>
            <person name="Yan X."/>
            <person name="He Y."/>
            <person name="Liu Y."/>
            <person name="Wang X."/>
            <person name="Xiang C."/>
            <person name="Varshney R.K."/>
            <person name="Ding H."/>
            <person name="Gao S."/>
            <person name="Zong X."/>
        </authorList>
    </citation>
    <scope>NUCLEOTIDE SEQUENCE [LARGE SCALE GENOMIC DNA]</scope>
    <source>
        <strain evidence="7 8">cv. Zhongwan 6</strain>
    </source>
</reference>
<dbReference type="GO" id="GO:0009536">
    <property type="term" value="C:plastid"/>
    <property type="evidence" value="ECO:0007669"/>
    <property type="project" value="UniProtKB-SubCell"/>
</dbReference>
<keyword evidence="8" id="KW-1185">Reference proteome</keyword>
<evidence type="ECO:0000256" key="5">
    <source>
        <dbReference type="SAM" id="MobiDB-lite"/>
    </source>
</evidence>
<protein>
    <submittedName>
        <fullName evidence="7">Polygalacturonase 1</fullName>
    </submittedName>
</protein>